<accession>A0A916Q935</accession>
<feature type="transmembrane region" description="Helical" evidence="1">
    <location>
        <begin position="212"/>
        <end position="232"/>
    </location>
</feature>
<dbReference type="EMBL" id="BLYI01000012">
    <property type="protein sequence ID" value="GFO84258.1"/>
    <property type="molecule type" value="Genomic_DNA"/>
</dbReference>
<keyword evidence="1" id="KW-0472">Membrane</keyword>
<proteinExistence type="predicted"/>
<gene>
    <name evidence="2" type="ORF">ANBU17_06050</name>
</gene>
<name>A0A916Q935_9FIRM</name>
<evidence type="ECO:0000313" key="3">
    <source>
        <dbReference type="Proteomes" id="UP000613208"/>
    </source>
</evidence>
<keyword evidence="1" id="KW-0812">Transmembrane</keyword>
<keyword evidence="3" id="KW-1185">Reference proteome</keyword>
<keyword evidence="1" id="KW-1133">Transmembrane helix</keyword>
<reference evidence="2" key="1">
    <citation type="submission" date="2020-06" db="EMBL/GenBank/DDBJ databases">
        <title>Characterization of fructooligosaccharide metabolism and fructooligosaccharide-degrading enzymes in human commensal butyrate producers.</title>
        <authorList>
            <person name="Tanno H."/>
            <person name="Fujii T."/>
            <person name="Hirano K."/>
            <person name="Maeno S."/>
            <person name="Tonozuka T."/>
            <person name="Sakamoto M."/>
            <person name="Ohkuma M."/>
            <person name="Tochio T."/>
            <person name="Endo A."/>
        </authorList>
    </citation>
    <scope>NUCLEOTIDE SEQUENCE</scope>
    <source>
        <strain evidence="2">JCM 17466</strain>
    </source>
</reference>
<comment type="caution">
    <text evidence="2">The sequence shown here is derived from an EMBL/GenBank/DDBJ whole genome shotgun (WGS) entry which is preliminary data.</text>
</comment>
<feature type="transmembrane region" description="Helical" evidence="1">
    <location>
        <begin position="78"/>
        <end position="99"/>
    </location>
</feature>
<sequence length="441" mass="51700">MWEQAWITLMEQRFTVLNVILISLTQVVIMVLTLNEVLKRRHSMNWIISYCMIKVLIMDVFFNILLNTYLEQHFELNIIVIFFKMAVAILNLTVIWLIYEGDIIKCAFCGVVTEIFTALIGGISMSLTGVMKNGNLSSVTWRILAFILLCFLIFFAIRFLIHCFWKGSFPILGEYELKHKKFWCGVYFLYINVGFYQLTIKDQTRVESTYRMSALTAAITALGFIGLSIWIYRKYQDQIRQEHGFLNMKQNLMVLHMKAVRQQILDMENEQRIIDQQMENIQKIGSFEGTVQIEKYLKTLKNQYRKIQAGMYTDDVFVDSVLYYYADMMRRKNLELEISFAKYQRNSLDEMCAGKILMCLMETALTNDLKEGQEHKVKLYGGTVKNQVIFRLECGMPERKGRRDKRAMKTLKDCVRQYGGSVQILKEENCLKIEVILTGKR</sequence>
<feature type="transmembrane region" description="Helical" evidence="1">
    <location>
        <begin position="106"/>
        <end position="127"/>
    </location>
</feature>
<feature type="transmembrane region" description="Helical" evidence="1">
    <location>
        <begin position="15"/>
        <end position="34"/>
    </location>
</feature>
<feature type="transmembrane region" description="Helical" evidence="1">
    <location>
        <begin position="46"/>
        <end position="66"/>
    </location>
</feature>
<feature type="transmembrane region" description="Helical" evidence="1">
    <location>
        <begin position="139"/>
        <end position="161"/>
    </location>
</feature>
<dbReference type="Proteomes" id="UP000613208">
    <property type="component" value="Unassembled WGS sequence"/>
</dbReference>
<dbReference type="AlphaFoldDB" id="A0A916Q935"/>
<organism evidence="2 3">
    <name type="scientific">Anaerostipes butyraticus</name>
    <dbReference type="NCBI Taxonomy" id="645466"/>
    <lineage>
        <taxon>Bacteria</taxon>
        <taxon>Bacillati</taxon>
        <taxon>Bacillota</taxon>
        <taxon>Clostridia</taxon>
        <taxon>Lachnospirales</taxon>
        <taxon>Lachnospiraceae</taxon>
        <taxon>Anaerostipes</taxon>
    </lineage>
</organism>
<evidence type="ECO:0000313" key="2">
    <source>
        <dbReference type="EMBL" id="GFO84258.1"/>
    </source>
</evidence>
<protein>
    <submittedName>
        <fullName evidence="2">Uncharacterized protein</fullName>
    </submittedName>
</protein>
<feature type="transmembrane region" description="Helical" evidence="1">
    <location>
        <begin position="182"/>
        <end position="200"/>
    </location>
</feature>
<evidence type="ECO:0000256" key="1">
    <source>
        <dbReference type="SAM" id="Phobius"/>
    </source>
</evidence>